<evidence type="ECO:0000256" key="8">
    <source>
        <dbReference type="SAM" id="MobiDB-lite"/>
    </source>
</evidence>
<evidence type="ECO:0000256" key="7">
    <source>
        <dbReference type="RuleBase" id="RU000477"/>
    </source>
</evidence>
<evidence type="ECO:0000313" key="11">
    <source>
        <dbReference type="Proteomes" id="UP000002027"/>
    </source>
</evidence>
<protein>
    <submittedName>
        <fullName evidence="10">MIP family channel protein</fullName>
    </submittedName>
</protein>
<dbReference type="PANTHER" id="PTHR43829:SF9">
    <property type="entry name" value="AQUAPORIN-9"/>
    <property type="match status" value="1"/>
</dbReference>
<dbReference type="PROSITE" id="PS00221">
    <property type="entry name" value="MIP"/>
    <property type="match status" value="1"/>
</dbReference>
<evidence type="ECO:0000256" key="4">
    <source>
        <dbReference type="ARBA" id="ARBA00022692"/>
    </source>
</evidence>
<dbReference type="InParanoid" id="D1C9N1"/>
<dbReference type="eggNOG" id="COG0580">
    <property type="taxonomic scope" value="Bacteria"/>
</dbReference>
<accession>D1C9N1</accession>
<name>D1C9N1_SPHTD</name>
<dbReference type="InterPro" id="IPR022357">
    <property type="entry name" value="MIP_CS"/>
</dbReference>
<evidence type="ECO:0000256" key="6">
    <source>
        <dbReference type="ARBA" id="ARBA00023136"/>
    </source>
</evidence>
<dbReference type="PANTHER" id="PTHR43829">
    <property type="entry name" value="AQUAPORIN OR AQUAGLYCEROPORIN RELATED"/>
    <property type="match status" value="1"/>
</dbReference>
<evidence type="ECO:0000256" key="3">
    <source>
        <dbReference type="ARBA" id="ARBA00022448"/>
    </source>
</evidence>
<dbReference type="OrthoDB" id="9807293at2"/>
<dbReference type="NCBIfam" id="TIGR00861">
    <property type="entry name" value="MIP"/>
    <property type="match status" value="1"/>
</dbReference>
<feature type="compositionally biased region" description="Basic and acidic residues" evidence="8">
    <location>
        <begin position="295"/>
        <end position="319"/>
    </location>
</feature>
<evidence type="ECO:0000256" key="1">
    <source>
        <dbReference type="ARBA" id="ARBA00004141"/>
    </source>
</evidence>
<dbReference type="InterPro" id="IPR050363">
    <property type="entry name" value="MIP/Aquaporin"/>
</dbReference>
<dbReference type="CDD" id="cd00333">
    <property type="entry name" value="MIP"/>
    <property type="match status" value="1"/>
</dbReference>
<dbReference type="GO" id="GO:0015254">
    <property type="term" value="F:glycerol channel activity"/>
    <property type="evidence" value="ECO:0007669"/>
    <property type="project" value="TreeGrafter"/>
</dbReference>
<feature type="transmembrane region" description="Helical" evidence="9">
    <location>
        <begin position="255"/>
        <end position="277"/>
    </location>
</feature>
<feature type="region of interest" description="Disordered" evidence="8">
    <location>
        <begin position="293"/>
        <end position="319"/>
    </location>
</feature>
<keyword evidence="11" id="KW-1185">Reference proteome</keyword>
<keyword evidence="6 9" id="KW-0472">Membrane</keyword>
<reference evidence="11" key="1">
    <citation type="submission" date="2009-11" db="EMBL/GenBank/DDBJ databases">
        <title>The complete chromosome 2 of Sphaerobacter thermophilus DSM 20745.</title>
        <authorList>
            <person name="Lucas S."/>
            <person name="Copeland A."/>
            <person name="Lapidus A."/>
            <person name="Glavina del Rio T."/>
            <person name="Dalin E."/>
            <person name="Tice H."/>
            <person name="Bruce D."/>
            <person name="Goodwin L."/>
            <person name="Pitluck S."/>
            <person name="Kyrpides N."/>
            <person name="Mavromatis K."/>
            <person name="Ivanova N."/>
            <person name="Mikhailova N."/>
            <person name="LaButti K.M."/>
            <person name="Clum A."/>
            <person name="Sun H.I."/>
            <person name="Brettin T."/>
            <person name="Detter J.C."/>
            <person name="Han C."/>
            <person name="Larimer F."/>
            <person name="Land M."/>
            <person name="Hauser L."/>
            <person name="Markowitz V."/>
            <person name="Cheng J.F."/>
            <person name="Hugenholtz P."/>
            <person name="Woyke T."/>
            <person name="Wu D."/>
            <person name="Steenblock K."/>
            <person name="Schneider S."/>
            <person name="Pukall R."/>
            <person name="Goeker M."/>
            <person name="Klenk H.P."/>
            <person name="Eisen J.A."/>
        </authorList>
    </citation>
    <scope>NUCLEOTIDE SEQUENCE [LARGE SCALE GENOMIC DNA]</scope>
    <source>
        <strain evidence="11">ATCC 49802 / DSM 20745 / S 6022</strain>
    </source>
</reference>
<gene>
    <name evidence="10" type="ordered locus">Sthe_3124</name>
</gene>
<evidence type="ECO:0000256" key="5">
    <source>
        <dbReference type="ARBA" id="ARBA00022989"/>
    </source>
</evidence>
<feature type="transmembrane region" description="Helical" evidence="9">
    <location>
        <begin position="112"/>
        <end position="131"/>
    </location>
</feature>
<dbReference type="HOGENOM" id="CLU_020019_9_1_0"/>
<proteinExistence type="inferred from homology"/>
<keyword evidence="5 9" id="KW-1133">Transmembrane helix</keyword>
<dbReference type="PRINTS" id="PR02019">
    <property type="entry name" value="AQUAPORIN7"/>
</dbReference>
<feature type="transmembrane region" description="Helical" evidence="9">
    <location>
        <begin position="20"/>
        <end position="45"/>
    </location>
</feature>
<organism evidence="10 11">
    <name type="scientific">Sphaerobacter thermophilus (strain ATCC 49802 / DSM 20745 / KCCM 41009 / NCIMB 13125 / S 6022)</name>
    <dbReference type="NCBI Taxonomy" id="479434"/>
    <lineage>
        <taxon>Bacteria</taxon>
        <taxon>Pseudomonadati</taxon>
        <taxon>Thermomicrobiota</taxon>
        <taxon>Thermomicrobia</taxon>
        <taxon>Sphaerobacterales</taxon>
        <taxon>Sphaerobacterineae</taxon>
        <taxon>Sphaerobacteraceae</taxon>
        <taxon>Sphaerobacter</taxon>
    </lineage>
</organism>
<dbReference type="AlphaFoldDB" id="D1C9N1"/>
<sequence length="319" mass="33709">MASPTTLGKTGWRATIWGELLAEFLGTFILIMFGDGVVAMAVAALNSSGRAAEPTTIFLASGDWLLITWGWALAVTFGVYVAGGITGAHINPAVTIAFAVKRGFPWSKVPGYIIAQILGAFVAAALVFVNYRDAIGAFESASGIVRDGEGGNTTFSIFATFPAPYFGDSLIGPFIDQVIGTALLVLLILAVVDTLNLAPRSNLGPFIVGLIVAAIGMSYGANAGYAINPARDFGPRLFAYLAGWGQWAFPGINSYWWVPIVGPIVGGVIGAFIYDVFIHDVLKARGVQPAPDLEVEGRAVEERPEEERPEERGRAAPAD</sequence>
<feature type="transmembrane region" description="Helical" evidence="9">
    <location>
        <begin position="203"/>
        <end position="227"/>
    </location>
</feature>
<dbReference type="InterPro" id="IPR023271">
    <property type="entry name" value="Aquaporin-like"/>
</dbReference>
<evidence type="ECO:0000256" key="2">
    <source>
        <dbReference type="ARBA" id="ARBA00006175"/>
    </source>
</evidence>
<dbReference type="InterPro" id="IPR000425">
    <property type="entry name" value="MIP"/>
</dbReference>
<comment type="subcellular location">
    <subcellularLocation>
        <location evidence="1">Membrane</location>
        <topology evidence="1">Multi-pass membrane protein</topology>
    </subcellularLocation>
</comment>
<dbReference type="GO" id="GO:0005886">
    <property type="term" value="C:plasma membrane"/>
    <property type="evidence" value="ECO:0007669"/>
    <property type="project" value="TreeGrafter"/>
</dbReference>
<dbReference type="STRING" id="479434.Sthe_3124"/>
<dbReference type="RefSeq" id="WP_012873559.1">
    <property type="nucleotide sequence ID" value="NC_013524.1"/>
</dbReference>
<dbReference type="FunCoup" id="D1C9N1">
    <property type="interactions" value="126"/>
</dbReference>
<dbReference type="Gene3D" id="1.20.1080.10">
    <property type="entry name" value="Glycerol uptake facilitator protein"/>
    <property type="match status" value="1"/>
</dbReference>
<dbReference type="Proteomes" id="UP000002027">
    <property type="component" value="Chromosome 2"/>
</dbReference>
<dbReference type="EMBL" id="CP001824">
    <property type="protein sequence ID" value="ACZ40524.1"/>
    <property type="molecule type" value="Genomic_DNA"/>
</dbReference>
<keyword evidence="3 7" id="KW-0813">Transport</keyword>
<evidence type="ECO:0000313" key="10">
    <source>
        <dbReference type="EMBL" id="ACZ40524.1"/>
    </source>
</evidence>
<dbReference type="SUPFAM" id="SSF81338">
    <property type="entry name" value="Aquaporin-like"/>
    <property type="match status" value="1"/>
</dbReference>
<dbReference type="Pfam" id="PF00230">
    <property type="entry name" value="MIP"/>
    <property type="match status" value="1"/>
</dbReference>
<dbReference type="PRINTS" id="PR00783">
    <property type="entry name" value="MINTRINSICP"/>
</dbReference>
<keyword evidence="4 7" id="KW-0812">Transmembrane</keyword>
<feature type="transmembrane region" description="Helical" evidence="9">
    <location>
        <begin position="170"/>
        <end position="191"/>
    </location>
</feature>
<reference evidence="10 11" key="2">
    <citation type="journal article" date="2010" name="Stand. Genomic Sci.">
        <title>Complete genome sequence of Desulfohalobium retbaense type strain (HR(100)).</title>
        <authorList>
            <person name="Spring S."/>
            <person name="Nolan M."/>
            <person name="Lapidus A."/>
            <person name="Glavina Del Rio T."/>
            <person name="Copeland A."/>
            <person name="Tice H."/>
            <person name="Cheng J.F."/>
            <person name="Lucas S."/>
            <person name="Land M."/>
            <person name="Chen F."/>
            <person name="Bruce D."/>
            <person name="Goodwin L."/>
            <person name="Pitluck S."/>
            <person name="Ivanova N."/>
            <person name="Mavromatis K."/>
            <person name="Mikhailova N."/>
            <person name="Pati A."/>
            <person name="Chen A."/>
            <person name="Palaniappan K."/>
            <person name="Hauser L."/>
            <person name="Chang Y.J."/>
            <person name="Jeffries C.D."/>
            <person name="Munk C."/>
            <person name="Kiss H."/>
            <person name="Chain P."/>
            <person name="Han C."/>
            <person name="Brettin T."/>
            <person name="Detter J.C."/>
            <person name="Schuler E."/>
            <person name="Goker M."/>
            <person name="Rohde M."/>
            <person name="Bristow J."/>
            <person name="Eisen J.A."/>
            <person name="Markowitz V."/>
            <person name="Hugenholtz P."/>
            <person name="Kyrpides N.C."/>
            <person name="Klenk H.P."/>
        </authorList>
    </citation>
    <scope>NUCLEOTIDE SEQUENCE [LARGE SCALE GENOMIC DNA]</scope>
    <source>
        <strain evidence="11">ATCC 49802 / DSM 20745 / S 6022</strain>
    </source>
</reference>
<comment type="similarity">
    <text evidence="2 7">Belongs to the MIP/aquaporin (TC 1.A.8) family.</text>
</comment>
<dbReference type="KEGG" id="sti:Sthe_3124"/>
<evidence type="ECO:0000256" key="9">
    <source>
        <dbReference type="SAM" id="Phobius"/>
    </source>
</evidence>